<organism evidence="3 4">
    <name type="scientific">Fibrisoma limi BUZ 3</name>
    <dbReference type="NCBI Taxonomy" id="1185876"/>
    <lineage>
        <taxon>Bacteria</taxon>
        <taxon>Pseudomonadati</taxon>
        <taxon>Bacteroidota</taxon>
        <taxon>Cytophagia</taxon>
        <taxon>Cytophagales</taxon>
        <taxon>Spirosomataceae</taxon>
        <taxon>Fibrisoma</taxon>
    </lineage>
</organism>
<keyword evidence="1" id="KW-0732">Signal</keyword>
<dbReference type="PANTHER" id="PTHR36933:SF1">
    <property type="entry name" value="SLL0788 PROTEIN"/>
    <property type="match status" value="1"/>
</dbReference>
<proteinExistence type="predicted"/>
<dbReference type="AlphaFoldDB" id="I2GU39"/>
<dbReference type="PANTHER" id="PTHR36933">
    <property type="entry name" value="SLL0788 PROTEIN"/>
    <property type="match status" value="1"/>
</dbReference>
<feature type="signal peptide" evidence="1">
    <location>
        <begin position="1"/>
        <end position="23"/>
    </location>
</feature>
<reference evidence="3 4" key="1">
    <citation type="journal article" date="2012" name="J. Bacteriol.">
        <title>Genome Sequence of the Filamentous Bacterium Fibrisoma limi BUZ 3T.</title>
        <authorList>
            <person name="Filippini M."/>
            <person name="Qi W."/>
            <person name="Jaenicke S."/>
            <person name="Goesmann A."/>
            <person name="Smits T.H."/>
            <person name="Bagheri H.C."/>
        </authorList>
    </citation>
    <scope>NUCLEOTIDE SEQUENCE [LARGE SCALE GENOMIC DNA]</scope>
    <source>
        <strain evidence="4">BUZ 3T</strain>
        <plasmid evidence="3 4">pFLIM01</plasmid>
    </source>
</reference>
<keyword evidence="3" id="KW-0614">Plasmid</keyword>
<protein>
    <recommendedName>
        <fullName evidence="2">DUF305 domain-containing protein</fullName>
    </recommendedName>
</protein>
<dbReference type="Proteomes" id="UP000009309">
    <property type="component" value="Plasmid pFLIM01"/>
</dbReference>
<evidence type="ECO:0000313" key="4">
    <source>
        <dbReference type="Proteomes" id="UP000009309"/>
    </source>
</evidence>
<keyword evidence="4" id="KW-1185">Reference proteome</keyword>
<dbReference type="RefSeq" id="WP_015056975.1">
    <property type="nucleotide sequence ID" value="NC_019017.1"/>
</dbReference>
<dbReference type="EMBL" id="HE805916">
    <property type="protein sequence ID" value="CCH57640.1"/>
    <property type="molecule type" value="Genomic_DNA"/>
</dbReference>
<dbReference type="InterPro" id="IPR005183">
    <property type="entry name" value="DUF305_CopM-like"/>
</dbReference>
<evidence type="ECO:0000313" key="3">
    <source>
        <dbReference type="EMBL" id="CCH57640.1"/>
    </source>
</evidence>
<dbReference type="Pfam" id="PF03713">
    <property type="entry name" value="DUF305"/>
    <property type="match status" value="1"/>
</dbReference>
<geneLocation type="plasmid" evidence="3 4">
    <name>pFLIM01</name>
</geneLocation>
<feature type="domain" description="DUF305" evidence="2">
    <location>
        <begin position="66"/>
        <end position="206"/>
    </location>
</feature>
<evidence type="ECO:0000259" key="2">
    <source>
        <dbReference type="Pfam" id="PF03713"/>
    </source>
</evidence>
<name>I2GU39_9BACT</name>
<feature type="chain" id="PRO_5003659932" description="DUF305 domain-containing protein" evidence="1">
    <location>
        <begin position="24"/>
        <end position="213"/>
    </location>
</feature>
<dbReference type="InterPro" id="IPR012347">
    <property type="entry name" value="Ferritin-like"/>
</dbReference>
<dbReference type="Gene3D" id="1.20.1260.10">
    <property type="match status" value="2"/>
</dbReference>
<gene>
    <name evidence="3" type="ORF">BN8_p06840</name>
</gene>
<evidence type="ECO:0000256" key="1">
    <source>
        <dbReference type="SAM" id="SignalP"/>
    </source>
</evidence>
<sequence>MKYKLKLAVSLGVALLLTQSVMAQQDQHAGHAMSSQAGGTASNAMMKSMQSGMNQMMSMKMTGDPDHDFATLLKMHHQSAVEMADLEIKQGKNAQVKALATKIKAANQKEITELNQFITSHKPQSSSSKLGQDAMKIMHSGSHSMNGNVDHDFASMMAQHHQQGVDMAKAFLKEAGPSGGKTEKMKTMAQKVIREQTKEISELKKLENQVASR</sequence>
<accession>I2GU39</accession>
<dbReference type="OrthoDB" id="8603558at2"/>